<feature type="transmembrane region" description="Helical" evidence="4">
    <location>
        <begin position="526"/>
        <end position="550"/>
    </location>
</feature>
<dbReference type="OrthoDB" id="10251809at2759"/>
<evidence type="ECO:0000256" key="5">
    <source>
        <dbReference type="SAM" id="SignalP"/>
    </source>
</evidence>
<keyword evidence="1" id="KW-0880">Kelch repeat</keyword>
<keyword evidence="4" id="KW-0812">Transmembrane</keyword>
<comment type="caution">
    <text evidence="6">The sequence shown here is derived from an EMBL/GenBank/DDBJ whole genome shotgun (WGS) entry which is preliminary data.</text>
</comment>
<evidence type="ECO:0000313" key="6">
    <source>
        <dbReference type="EMBL" id="KAH6610556.1"/>
    </source>
</evidence>
<dbReference type="InterPro" id="IPR015915">
    <property type="entry name" value="Kelch-typ_b-propeller"/>
</dbReference>
<dbReference type="SUPFAM" id="SSF117281">
    <property type="entry name" value="Kelch motif"/>
    <property type="match status" value="1"/>
</dbReference>
<keyword evidence="2" id="KW-0677">Repeat</keyword>
<gene>
    <name evidence="6" type="ORF">Trco_000576</name>
</gene>
<dbReference type="AlphaFoldDB" id="A0A9P8QQJ5"/>
<feature type="compositionally biased region" description="Low complexity" evidence="3">
    <location>
        <begin position="587"/>
        <end position="616"/>
    </location>
</feature>
<organism evidence="6 7">
    <name type="scientific">Trichoderma cornu-damae</name>
    <dbReference type="NCBI Taxonomy" id="654480"/>
    <lineage>
        <taxon>Eukaryota</taxon>
        <taxon>Fungi</taxon>
        <taxon>Dikarya</taxon>
        <taxon>Ascomycota</taxon>
        <taxon>Pezizomycotina</taxon>
        <taxon>Sordariomycetes</taxon>
        <taxon>Hypocreomycetidae</taxon>
        <taxon>Hypocreales</taxon>
        <taxon>Hypocreaceae</taxon>
        <taxon>Trichoderma</taxon>
    </lineage>
</organism>
<reference evidence="6" key="1">
    <citation type="submission" date="2021-08" db="EMBL/GenBank/DDBJ databases">
        <title>Chromosome-Level Trichoderma cornu-damae using Hi-C Data.</title>
        <authorList>
            <person name="Kim C.S."/>
        </authorList>
    </citation>
    <scope>NUCLEOTIDE SEQUENCE</scope>
    <source>
        <strain evidence="6">KA19-0412C</strain>
    </source>
</reference>
<feature type="compositionally biased region" description="Polar residues" evidence="3">
    <location>
        <begin position="664"/>
        <end position="675"/>
    </location>
</feature>
<keyword evidence="5" id="KW-0732">Signal</keyword>
<dbReference type="PANTHER" id="PTHR46228:SF2">
    <property type="entry name" value="KELCH REPEAT PROTEIN (AFU_ORTHOLOGUE AFUA_4G14350)"/>
    <property type="match status" value="1"/>
</dbReference>
<dbReference type="PANTHER" id="PTHR46228">
    <property type="entry name" value="KELCH DOMAIN-CONTAINING PROTEIN"/>
    <property type="match status" value="1"/>
</dbReference>
<evidence type="ECO:0000256" key="1">
    <source>
        <dbReference type="ARBA" id="ARBA00022441"/>
    </source>
</evidence>
<evidence type="ECO:0000256" key="2">
    <source>
        <dbReference type="ARBA" id="ARBA00022737"/>
    </source>
</evidence>
<keyword evidence="7" id="KW-1185">Reference proteome</keyword>
<sequence>MAPYQAAKSVLLALLLRPVHAQFSNWASDQINTTICTWTEPRAALIRSKIYLDGGDIQWLPGLENGSNGMVVGYANYQGIILTYNLSYVFTPDTNVTGLLLQDSLSKALGGPGQDNGNTPNYVDGALLANDDQFFFYGGLPLGNSAQYAAPTKDNLLAYEAYSYGADKPLFNPGFHTFDNLPTNVSQFVTYGGAANAPSENLAWYFSGMSSQSGGSIFSNFNDTTRPSNISNFLITVNMTAQGYQTWSNKTLPSTVKGRASPELVWVPVGAKGVLVALGGVVFPEYANATHVSQNAKASESQSPDFTRVIDVYDVAGDEWYAQTTVGGPGTRARGCAVVATASDSSSFNIYYYGGYDGIHPTAPFHDDVWVLSLPSFTWTRINNGTDSHARAGHKCVTPYPDQLMAFGGYTPSVGSTIACLEGGPIVVFNLTSGEWMDSYDPTKYGDFGVPEKVQAVVGGNASGGATATQPAPSGWADPALGRVFATAYDKKKMSTYWPYPAAQTANPPAQPPPTPPSKSGGLPSWVGPVLGVILGLLVLTCIIVLFCLWRRRKRLRNRASTNTSEEAGRRILSWIRGQPPPHKAPTETTTEETPASPETRGYIYPSVTPSASASVPPQPHEMADTQLAELPDTTRVELQDTGLSPMDIRDRYSHWFQGRTDDTLPSPSRSSLQSTPPPMHKNRDSDILKAHVSSDSPSSPIPEASEGDKKAIPSITPKVAADQKADDSARTPEGREFVVSPPTAEESPGDDYLTAKKSSSSSSPIARRSVFQEHHDD</sequence>
<evidence type="ECO:0000256" key="3">
    <source>
        <dbReference type="SAM" id="MobiDB-lite"/>
    </source>
</evidence>
<feature type="region of interest" description="Disordered" evidence="3">
    <location>
        <begin position="570"/>
        <end position="622"/>
    </location>
</feature>
<keyword evidence="4" id="KW-0472">Membrane</keyword>
<protein>
    <submittedName>
        <fullName evidence="6">Uncharacterized protein</fullName>
    </submittedName>
</protein>
<accession>A0A9P8QQJ5</accession>
<evidence type="ECO:0000256" key="4">
    <source>
        <dbReference type="SAM" id="Phobius"/>
    </source>
</evidence>
<evidence type="ECO:0000313" key="7">
    <source>
        <dbReference type="Proteomes" id="UP000827724"/>
    </source>
</evidence>
<dbReference type="Proteomes" id="UP000827724">
    <property type="component" value="Unassembled WGS sequence"/>
</dbReference>
<proteinExistence type="predicted"/>
<name>A0A9P8QQJ5_9HYPO</name>
<feature type="compositionally biased region" description="Basic and acidic residues" evidence="3">
    <location>
        <begin position="722"/>
        <end position="737"/>
    </location>
</feature>
<dbReference type="EMBL" id="JAIWOZ010000001">
    <property type="protein sequence ID" value="KAH6610556.1"/>
    <property type="molecule type" value="Genomic_DNA"/>
</dbReference>
<keyword evidence="4" id="KW-1133">Transmembrane helix</keyword>
<feature type="region of interest" description="Disordered" evidence="3">
    <location>
        <begin position="658"/>
        <end position="778"/>
    </location>
</feature>
<feature type="signal peptide" evidence="5">
    <location>
        <begin position="1"/>
        <end position="21"/>
    </location>
</feature>
<feature type="chain" id="PRO_5040205706" evidence="5">
    <location>
        <begin position="22"/>
        <end position="778"/>
    </location>
</feature>
<dbReference type="Gene3D" id="2.120.10.80">
    <property type="entry name" value="Kelch-type beta propeller"/>
    <property type="match status" value="1"/>
</dbReference>